<dbReference type="GO" id="GO:1902975">
    <property type="term" value="P:mitotic DNA replication initiation"/>
    <property type="evidence" value="ECO:0007669"/>
    <property type="project" value="TreeGrafter"/>
</dbReference>
<dbReference type="GO" id="GO:0017116">
    <property type="term" value="F:single-stranded DNA helicase activity"/>
    <property type="evidence" value="ECO:0007669"/>
    <property type="project" value="TreeGrafter"/>
</dbReference>
<dbReference type="InterPro" id="IPR027925">
    <property type="entry name" value="MCM_N"/>
</dbReference>
<evidence type="ECO:0000256" key="9">
    <source>
        <dbReference type="ARBA" id="ARBA00022801"/>
    </source>
</evidence>
<dbReference type="Gene3D" id="3.30.1640.10">
    <property type="entry name" value="mini-chromosome maintenance (MCM) complex, chain A, domain 1"/>
    <property type="match status" value="1"/>
</dbReference>
<dbReference type="PANTHER" id="PTHR11630">
    <property type="entry name" value="DNA REPLICATION LICENSING FACTOR MCM FAMILY MEMBER"/>
    <property type="match status" value="1"/>
</dbReference>
<evidence type="ECO:0000256" key="8">
    <source>
        <dbReference type="ARBA" id="ARBA00022771"/>
    </source>
</evidence>
<dbReference type="PROSITE" id="PS00847">
    <property type="entry name" value="MCM_1"/>
    <property type="match status" value="1"/>
</dbReference>
<dbReference type="InterPro" id="IPR027417">
    <property type="entry name" value="P-loop_NTPase"/>
</dbReference>
<dbReference type="Gene3D" id="2.40.50.140">
    <property type="entry name" value="Nucleic acid-binding proteins"/>
    <property type="match status" value="1"/>
</dbReference>
<gene>
    <name evidence="19" type="ORF">SSLN_LOCUS11804</name>
</gene>
<evidence type="ECO:0000256" key="7">
    <source>
        <dbReference type="ARBA" id="ARBA00022741"/>
    </source>
</evidence>
<evidence type="ECO:0000256" key="12">
    <source>
        <dbReference type="ARBA" id="ARBA00022840"/>
    </source>
</evidence>
<feature type="compositionally biased region" description="Basic and acidic residues" evidence="17">
    <location>
        <begin position="46"/>
        <end position="59"/>
    </location>
</feature>
<dbReference type="Proteomes" id="UP000275846">
    <property type="component" value="Unassembled WGS sequence"/>
</dbReference>
<dbReference type="SMART" id="SM00350">
    <property type="entry name" value="MCM"/>
    <property type="match status" value="1"/>
</dbReference>
<dbReference type="Gene3D" id="3.40.50.300">
    <property type="entry name" value="P-loop containing nucleotide triphosphate hydrolases"/>
    <property type="match status" value="1"/>
</dbReference>
<dbReference type="InterPro" id="IPR001208">
    <property type="entry name" value="MCM_dom"/>
</dbReference>
<dbReference type="PANTHER" id="PTHR11630:SF44">
    <property type="entry name" value="DNA REPLICATION LICENSING FACTOR MCM2"/>
    <property type="match status" value="1"/>
</dbReference>
<dbReference type="PRINTS" id="PR01658">
    <property type="entry name" value="MCMPROTEIN2"/>
</dbReference>
<dbReference type="WBParaSite" id="SSLN_0001225101-mRNA-1">
    <property type="protein sequence ID" value="SSLN_0001225101-mRNA-1"/>
    <property type="gene ID" value="SSLN_0001225101"/>
</dbReference>
<dbReference type="PROSITE" id="PS50051">
    <property type="entry name" value="MCM_2"/>
    <property type="match status" value="1"/>
</dbReference>
<reference evidence="21" key="1">
    <citation type="submission" date="2016-06" db="UniProtKB">
        <authorList>
            <consortium name="WormBaseParasite"/>
        </authorList>
    </citation>
    <scope>IDENTIFICATION</scope>
</reference>
<dbReference type="InterPro" id="IPR008045">
    <property type="entry name" value="MCM2"/>
</dbReference>
<keyword evidence="13" id="KW-0238">DNA-binding</keyword>
<protein>
    <recommendedName>
        <fullName evidence="4">DNA replication licensing factor MCM2</fullName>
        <ecNumber evidence="3">3.6.4.12</ecNumber>
    </recommendedName>
    <alternativeName>
        <fullName evidence="16">DNA replication licensing factor mcm2</fullName>
    </alternativeName>
</protein>
<dbReference type="GO" id="GO:0042555">
    <property type="term" value="C:MCM complex"/>
    <property type="evidence" value="ECO:0007669"/>
    <property type="project" value="InterPro"/>
</dbReference>
<evidence type="ECO:0000256" key="6">
    <source>
        <dbReference type="ARBA" id="ARBA00022723"/>
    </source>
</evidence>
<dbReference type="InterPro" id="IPR041562">
    <property type="entry name" value="MCM_lid"/>
</dbReference>
<dbReference type="OrthoDB" id="844at2759"/>
<dbReference type="Pfam" id="PF17207">
    <property type="entry name" value="MCM_OB"/>
    <property type="match status" value="1"/>
</dbReference>
<dbReference type="EC" id="3.6.4.12" evidence="3"/>
<evidence type="ECO:0000256" key="1">
    <source>
        <dbReference type="ARBA" id="ARBA00004123"/>
    </source>
</evidence>
<evidence type="ECO:0000313" key="19">
    <source>
        <dbReference type="EMBL" id="VDL98189.1"/>
    </source>
</evidence>
<feature type="region of interest" description="Disordered" evidence="17">
    <location>
        <begin position="1"/>
        <end position="59"/>
    </location>
</feature>
<dbReference type="SUPFAM" id="SSF50249">
    <property type="entry name" value="Nucleic acid-binding proteins"/>
    <property type="match status" value="1"/>
</dbReference>
<dbReference type="GO" id="GO:0003697">
    <property type="term" value="F:single-stranded DNA binding"/>
    <property type="evidence" value="ECO:0007669"/>
    <property type="project" value="TreeGrafter"/>
</dbReference>
<evidence type="ECO:0000313" key="21">
    <source>
        <dbReference type="WBParaSite" id="SSLN_0001225101-mRNA-1"/>
    </source>
</evidence>
<dbReference type="GO" id="GO:0008270">
    <property type="term" value="F:zinc ion binding"/>
    <property type="evidence" value="ECO:0007669"/>
    <property type="project" value="UniProtKB-KW"/>
</dbReference>
<organism evidence="21">
    <name type="scientific">Schistocephalus solidus</name>
    <name type="common">Tapeworm</name>
    <dbReference type="NCBI Taxonomy" id="70667"/>
    <lineage>
        <taxon>Eukaryota</taxon>
        <taxon>Metazoa</taxon>
        <taxon>Spiralia</taxon>
        <taxon>Lophotrochozoa</taxon>
        <taxon>Platyhelminthes</taxon>
        <taxon>Cestoda</taxon>
        <taxon>Eucestoda</taxon>
        <taxon>Diphyllobothriidea</taxon>
        <taxon>Diphyllobothriidae</taxon>
        <taxon>Schistocephalus</taxon>
    </lineage>
</organism>
<dbReference type="InterPro" id="IPR018525">
    <property type="entry name" value="MCM_CS"/>
</dbReference>
<dbReference type="FunFam" id="3.40.50.300:FF:000138">
    <property type="entry name" value="DNA helicase"/>
    <property type="match status" value="1"/>
</dbReference>
<evidence type="ECO:0000313" key="20">
    <source>
        <dbReference type="Proteomes" id="UP000275846"/>
    </source>
</evidence>
<dbReference type="InterPro" id="IPR059098">
    <property type="entry name" value="WHD_MCM2"/>
</dbReference>
<dbReference type="GO" id="GO:0000727">
    <property type="term" value="P:double-strand break repair via break-induced replication"/>
    <property type="evidence" value="ECO:0007669"/>
    <property type="project" value="TreeGrafter"/>
</dbReference>
<accession>A0A183T5Q6</accession>
<keyword evidence="15" id="KW-0131">Cell cycle</keyword>
<evidence type="ECO:0000256" key="10">
    <source>
        <dbReference type="ARBA" id="ARBA00022806"/>
    </source>
</evidence>
<evidence type="ECO:0000256" key="15">
    <source>
        <dbReference type="ARBA" id="ARBA00023306"/>
    </source>
</evidence>
<evidence type="ECO:0000256" key="5">
    <source>
        <dbReference type="ARBA" id="ARBA00022705"/>
    </source>
</evidence>
<dbReference type="InterPro" id="IPR031327">
    <property type="entry name" value="MCM"/>
</dbReference>
<keyword evidence="11" id="KW-0862">Zinc</keyword>
<dbReference type="EMBL" id="UYSU01036808">
    <property type="protein sequence ID" value="VDL98189.1"/>
    <property type="molecule type" value="Genomic_DNA"/>
</dbReference>
<evidence type="ECO:0000259" key="18">
    <source>
        <dbReference type="PROSITE" id="PS50051"/>
    </source>
</evidence>
<keyword evidence="20" id="KW-1185">Reference proteome</keyword>
<dbReference type="Pfam" id="PF00493">
    <property type="entry name" value="MCM"/>
    <property type="match status" value="1"/>
</dbReference>
<dbReference type="GO" id="GO:0016787">
    <property type="term" value="F:hydrolase activity"/>
    <property type="evidence" value="ECO:0007669"/>
    <property type="project" value="UniProtKB-KW"/>
</dbReference>
<evidence type="ECO:0000256" key="17">
    <source>
        <dbReference type="SAM" id="MobiDB-lite"/>
    </source>
</evidence>
<dbReference type="GO" id="GO:0005524">
    <property type="term" value="F:ATP binding"/>
    <property type="evidence" value="ECO:0007669"/>
    <property type="project" value="UniProtKB-KW"/>
</dbReference>
<sequence length="906" mass="101946">MSEPSSSANPRRNEEESDSEAQPFEDESAALLGDDSEVQEETEGEDLFRDDMERDYRPIPELDVYEQEGLADDADVSSLSPTARAEAERQMRQRDRAELLATGGLRRDIVADLYGEEEEEEIVPARRRRLAERVAAGTDAELSDYTEALESIENLEDMKGMSVNEWVQQPATRQEIKNRFKVFLRTFLNENDVNVYAERIVQMARENRQSLCVDYQHIAAAEQVLAYFLPEAPFHMLEIFNEAALEVTLARYPRYDRISSHVNVRIVDLPLIEDLRSLRHLHLNQLVRTCGVVTSATSVMPQLSLVKYNCVKCSCILGPFVQNQTSEVKPSTCPDCQSGGPFEINVEQTVYKNYQRITIQESPGKVPAGRLPRSKDAILLDDLVDSCKPGDEVELTGIYTNSYSNSLNSQTGFPVFSTIIHANNIVRKEDKMVLGGLTDEDVRTIVKLSRDERISDRIFASIAPSIYGHEDIKRAIALTLFGGEPKNPGEKHKIRGDINVLLCGDPGTAKSQFLKYIEQVAPRCVFTTGQGASAVGLTAYVTRNPVSKEWTLEAGALVLADKGVCLIDEFDKDYPISLTSVLTHQMNDQDRTSIHEAMEQQSISISKAGIVTSLQARCSVIAAANPIGGRYDPSMTFSDNVDLSEPILSRFDILCVVRDTVDPVQDEMLARFVVGSHMRHHPNLTGEERTQLTEQLAGLGATTASSDASAAECQPLSQELLKKYILYAKDRIHPKLNQMDQDKVAKAYADLRRESMATGSIPITVRHIESVVRMAEAHARMHLREYVNEDDVNVALRTVLESFVSTQKYGVMKSMRQKFSRFLSYRRDNQELILFLLKQLVHERTAFERSRHIDDESWQIEIPEQDLANKAKQVNISSVRAFLSSELFTAHHFTYDAGRKMIIYTV</sequence>
<keyword evidence="9" id="KW-0378">Hydrolase</keyword>
<comment type="similarity">
    <text evidence="2">Belongs to the MCM family.</text>
</comment>
<proteinExistence type="inferred from homology"/>
<feature type="compositionally biased region" description="Acidic residues" evidence="17">
    <location>
        <begin position="15"/>
        <end position="45"/>
    </location>
</feature>
<keyword evidence="8" id="KW-0863">Zinc-finger</keyword>
<keyword evidence="14" id="KW-0539">Nucleus</keyword>
<dbReference type="Pfam" id="PF17855">
    <property type="entry name" value="MCM_lid"/>
    <property type="match status" value="1"/>
</dbReference>
<dbReference type="FunFam" id="2.20.28.10:FF:000002">
    <property type="entry name" value="DNA helicase"/>
    <property type="match status" value="1"/>
</dbReference>
<dbReference type="InterPro" id="IPR033762">
    <property type="entry name" value="MCM_OB"/>
</dbReference>
<dbReference type="SUPFAM" id="SSF52540">
    <property type="entry name" value="P-loop containing nucleoside triphosphate hydrolases"/>
    <property type="match status" value="1"/>
</dbReference>
<evidence type="ECO:0000256" key="2">
    <source>
        <dbReference type="ARBA" id="ARBA00008010"/>
    </source>
</evidence>
<keyword evidence="7" id="KW-0547">Nucleotide-binding</keyword>
<dbReference type="Pfam" id="PF12619">
    <property type="entry name" value="MCM2_N"/>
    <property type="match status" value="1"/>
</dbReference>
<dbReference type="STRING" id="70667.A0A183T5Q6"/>
<dbReference type="GO" id="GO:0043138">
    <property type="term" value="F:3'-5' DNA helicase activity"/>
    <property type="evidence" value="ECO:0007669"/>
    <property type="project" value="TreeGrafter"/>
</dbReference>
<comment type="subcellular location">
    <subcellularLocation>
        <location evidence="1">Nucleus</location>
    </subcellularLocation>
</comment>
<dbReference type="CDD" id="cd17753">
    <property type="entry name" value="MCM2"/>
    <property type="match status" value="1"/>
</dbReference>
<dbReference type="GO" id="GO:0005634">
    <property type="term" value="C:nucleus"/>
    <property type="evidence" value="ECO:0007669"/>
    <property type="project" value="UniProtKB-SubCell"/>
</dbReference>
<keyword evidence="5" id="KW-0235">DNA replication</keyword>
<evidence type="ECO:0000256" key="13">
    <source>
        <dbReference type="ARBA" id="ARBA00023125"/>
    </source>
</evidence>
<keyword evidence="12" id="KW-0067">ATP-binding</keyword>
<evidence type="ECO:0000256" key="3">
    <source>
        <dbReference type="ARBA" id="ARBA00012551"/>
    </source>
</evidence>
<feature type="domain" description="MCM C-terminal AAA(+) ATPase" evidence="18">
    <location>
        <begin position="454"/>
        <end position="673"/>
    </location>
</feature>
<evidence type="ECO:0000256" key="14">
    <source>
        <dbReference type="ARBA" id="ARBA00023242"/>
    </source>
</evidence>
<name>A0A183T5Q6_SCHSO</name>
<keyword evidence="10" id="KW-0347">Helicase</keyword>
<dbReference type="AlphaFoldDB" id="A0A183T5Q6"/>
<dbReference type="Pfam" id="PF14551">
    <property type="entry name" value="MCM_N"/>
    <property type="match status" value="1"/>
</dbReference>
<dbReference type="Gene3D" id="2.20.28.10">
    <property type="match status" value="1"/>
</dbReference>
<dbReference type="InterPro" id="IPR012340">
    <property type="entry name" value="NA-bd_OB-fold"/>
</dbReference>
<evidence type="ECO:0000256" key="4">
    <source>
        <dbReference type="ARBA" id="ARBA00018925"/>
    </source>
</evidence>
<keyword evidence="6" id="KW-0479">Metal-binding</keyword>
<reference evidence="19 20" key="2">
    <citation type="submission" date="2018-11" db="EMBL/GenBank/DDBJ databases">
        <authorList>
            <consortium name="Pathogen Informatics"/>
        </authorList>
    </citation>
    <scope>NUCLEOTIDE SEQUENCE [LARGE SCALE GENOMIC DNA]</scope>
    <source>
        <strain evidence="19 20">NST_G2</strain>
    </source>
</reference>
<feature type="compositionally biased region" description="Polar residues" evidence="17">
    <location>
        <begin position="1"/>
        <end position="10"/>
    </location>
</feature>
<dbReference type="Pfam" id="PF23669">
    <property type="entry name" value="WHD_MCM2"/>
    <property type="match status" value="1"/>
</dbReference>
<evidence type="ECO:0000256" key="11">
    <source>
        <dbReference type="ARBA" id="ARBA00022833"/>
    </source>
</evidence>
<dbReference type="PRINTS" id="PR01657">
    <property type="entry name" value="MCMFAMILY"/>
</dbReference>
<evidence type="ECO:0000256" key="16">
    <source>
        <dbReference type="ARBA" id="ARBA00074927"/>
    </source>
</evidence>